<dbReference type="AlphaFoldDB" id="A0A4U8VZ10"/>
<evidence type="ECO:0000313" key="2">
    <source>
        <dbReference type="EMBL" id="VFA97749.1"/>
    </source>
</evidence>
<accession>A0A4U8VZ10</accession>
<protein>
    <submittedName>
        <fullName evidence="2">Uncharacterized protein</fullName>
    </submittedName>
</protein>
<reference evidence="2 3" key="1">
    <citation type="submission" date="2019-02" db="EMBL/GenBank/DDBJ databases">
        <authorList>
            <consortium name="Pathogen Informatics"/>
        </authorList>
    </citation>
    <scope>NUCLEOTIDE SEQUENCE [LARGE SCALE GENOMIC DNA]</scope>
    <source>
        <strain evidence="2 3">3012STDY6756504</strain>
    </source>
</reference>
<dbReference type="RefSeq" id="WP_130916558.1">
    <property type="nucleotide sequence ID" value="NZ_JADLPK010000002.1"/>
</dbReference>
<evidence type="ECO:0000313" key="3">
    <source>
        <dbReference type="Proteomes" id="UP000290439"/>
    </source>
</evidence>
<feature type="compositionally biased region" description="Pro residues" evidence="1">
    <location>
        <begin position="81"/>
        <end position="92"/>
    </location>
</feature>
<organism evidence="2 3">
    <name type="scientific">Nocardia cyriacigeorgica</name>
    <dbReference type="NCBI Taxonomy" id="135487"/>
    <lineage>
        <taxon>Bacteria</taxon>
        <taxon>Bacillati</taxon>
        <taxon>Actinomycetota</taxon>
        <taxon>Actinomycetes</taxon>
        <taxon>Mycobacteriales</taxon>
        <taxon>Nocardiaceae</taxon>
        <taxon>Nocardia</taxon>
    </lineage>
</organism>
<sequence length="209" mass="22832">MIGTDSREDLFDNGILLLDPDIEQLFAEMDAIVAEALARRPTPQHPRQRVRPERPPRAPAHPALVTTLRGRLPPGVQPTQRGPPPRAAPPRPAEIDTSEVMPLFDDSQQPSRTQSLFAGRPGTLRAALGPSPDRTQGGNAMTPFPTGSDADRSDQHTLAYPTDLPAGLDTAEPPLTTRIREAFDNADTVDRIDQAWITPLPDDDYPLAY</sequence>
<dbReference type="Proteomes" id="UP000290439">
    <property type="component" value="Chromosome"/>
</dbReference>
<dbReference type="EMBL" id="LR215973">
    <property type="protein sequence ID" value="VFA97749.1"/>
    <property type="molecule type" value="Genomic_DNA"/>
</dbReference>
<name>A0A4U8VZ10_9NOCA</name>
<gene>
    <name evidence="2" type="ORF">NCTC10797_01513</name>
</gene>
<feature type="region of interest" description="Disordered" evidence="1">
    <location>
        <begin position="38"/>
        <end position="172"/>
    </location>
</feature>
<feature type="compositionally biased region" description="Polar residues" evidence="1">
    <location>
        <begin position="106"/>
        <end position="116"/>
    </location>
</feature>
<proteinExistence type="predicted"/>
<evidence type="ECO:0000256" key="1">
    <source>
        <dbReference type="SAM" id="MobiDB-lite"/>
    </source>
</evidence>